<protein>
    <recommendedName>
        <fullName evidence="3">DUF1566 domain-containing protein</fullName>
    </recommendedName>
</protein>
<organism evidence="1 2">
    <name type="scientific">Hallerella porci</name>
    <dbReference type="NCBI Taxonomy" id="1945871"/>
    <lineage>
        <taxon>Bacteria</taxon>
        <taxon>Pseudomonadati</taxon>
        <taxon>Fibrobacterota</taxon>
        <taxon>Fibrobacteria</taxon>
        <taxon>Fibrobacterales</taxon>
        <taxon>Fibrobacteraceae</taxon>
        <taxon>Hallerella</taxon>
    </lineage>
</organism>
<evidence type="ECO:0000313" key="1">
    <source>
        <dbReference type="EMBL" id="PWK94250.1"/>
    </source>
</evidence>
<keyword evidence="2" id="KW-1185">Reference proteome</keyword>
<gene>
    <name evidence="1" type="ORF">B0H50_12225</name>
</gene>
<accession>A0ABX5LKL7</accession>
<comment type="caution">
    <text evidence="1">The sequence shown here is derived from an EMBL/GenBank/DDBJ whole genome shotgun (WGS) entry which is preliminary data.</text>
</comment>
<evidence type="ECO:0008006" key="3">
    <source>
        <dbReference type="Google" id="ProtNLM"/>
    </source>
</evidence>
<dbReference type="Proteomes" id="UP000245523">
    <property type="component" value="Unassembled WGS sequence"/>
</dbReference>
<name>A0ABX5LKL7_9BACT</name>
<dbReference type="EMBL" id="QGHD01000022">
    <property type="protein sequence ID" value="PWK94250.1"/>
    <property type="molecule type" value="Genomic_DNA"/>
</dbReference>
<dbReference type="RefSeq" id="WP_109587627.1">
    <property type="nucleotide sequence ID" value="NZ_QGHD01000022.1"/>
</dbReference>
<proteinExistence type="predicted"/>
<sequence length="188" mass="20793">MKAVDLGLNVKWGDRNLGAETPTDVGNYYAWGEIEPKESYSKSTCKICNDASITSIVGNAKYDAATAKLGDKWRMPTKEEIEALIESCTWTLETVSGKEVYKVTGPSKVFIYLPKTDFIVNEYTQKENIGYYWSANFYDNQGGTASVLYLSSSAHGLDYYFLYAGLAIRPVYGDVPAKIEAVDLGLSV</sequence>
<evidence type="ECO:0000313" key="2">
    <source>
        <dbReference type="Proteomes" id="UP000245523"/>
    </source>
</evidence>
<reference evidence="1 2" key="1">
    <citation type="submission" date="2018-05" db="EMBL/GenBank/DDBJ databases">
        <title>Animal gut microbial communities from fecal samples from Wisconsin, USA.</title>
        <authorList>
            <person name="Neumann A."/>
        </authorList>
    </citation>
    <scope>NUCLEOTIDE SEQUENCE [LARGE SCALE GENOMIC DNA]</scope>
    <source>
        <strain evidence="1 2">UWS4</strain>
    </source>
</reference>